<keyword evidence="3" id="KW-1185">Reference proteome</keyword>
<evidence type="ECO:0000313" key="3">
    <source>
        <dbReference type="Proteomes" id="UP000253729"/>
    </source>
</evidence>
<name>A0A3F3Q2X9_9EURO</name>
<dbReference type="RefSeq" id="XP_026626364.1">
    <property type="nucleotide sequence ID" value="XM_026775549.1"/>
</dbReference>
<protein>
    <submittedName>
        <fullName evidence="2">Uncharacterized protein</fullName>
    </submittedName>
</protein>
<feature type="transmembrane region" description="Helical" evidence="1">
    <location>
        <begin position="58"/>
        <end position="77"/>
    </location>
</feature>
<organism evidence="2 3">
    <name type="scientific">Aspergillus welwitschiae</name>
    <dbReference type="NCBI Taxonomy" id="1341132"/>
    <lineage>
        <taxon>Eukaryota</taxon>
        <taxon>Fungi</taxon>
        <taxon>Dikarya</taxon>
        <taxon>Ascomycota</taxon>
        <taxon>Pezizomycotina</taxon>
        <taxon>Eurotiomycetes</taxon>
        <taxon>Eurotiomycetidae</taxon>
        <taxon>Eurotiales</taxon>
        <taxon>Aspergillaceae</taxon>
        <taxon>Aspergillus</taxon>
        <taxon>Aspergillus subgen. Circumdati</taxon>
    </lineage>
</organism>
<keyword evidence="1" id="KW-0472">Membrane</keyword>
<dbReference type="AlphaFoldDB" id="A0A3F3Q2X9"/>
<reference evidence="2 3" key="1">
    <citation type="submission" date="2018-07" db="EMBL/GenBank/DDBJ databases">
        <title>The genomes of Aspergillus section Nigri reveals drivers in fungal speciation.</title>
        <authorList>
            <consortium name="DOE Joint Genome Institute"/>
            <person name="Vesth T.C."/>
            <person name="Nybo J."/>
            <person name="Theobald S."/>
            <person name="Brandl J."/>
            <person name="Frisvad J.C."/>
            <person name="Nielsen K.F."/>
            <person name="Lyhne E.K."/>
            <person name="Kogle M.E."/>
            <person name="Kuo A."/>
            <person name="Riley R."/>
            <person name="Clum A."/>
            <person name="Nolan M."/>
            <person name="Lipzen A."/>
            <person name="Salamov A."/>
            <person name="Henrissat B."/>
            <person name="Wiebenga A."/>
            <person name="De vries R.P."/>
            <person name="Grigoriev I.V."/>
            <person name="Mortensen U.H."/>
            <person name="Andersen M.R."/>
            <person name="Baker S.E."/>
        </authorList>
    </citation>
    <scope>NUCLEOTIDE SEQUENCE [LARGE SCALE GENOMIC DNA]</scope>
    <source>
        <strain evidence="2 3">CBS 139.54b</strain>
    </source>
</reference>
<evidence type="ECO:0000256" key="1">
    <source>
        <dbReference type="SAM" id="Phobius"/>
    </source>
</evidence>
<keyword evidence="1" id="KW-0812">Transmembrane</keyword>
<dbReference type="Proteomes" id="UP000253729">
    <property type="component" value="Unassembled WGS sequence"/>
</dbReference>
<sequence>MRHCANSLPPPLGHCPPLPRIDTASCCIGFRLKVDVRPILLKLYSSPDELLIESGADLLLFIDLLNIIIIILFSSSLQND</sequence>
<dbReference type="EMBL" id="KZ852047">
    <property type="protein sequence ID" value="RDH33342.1"/>
    <property type="molecule type" value="Genomic_DNA"/>
</dbReference>
<proteinExistence type="predicted"/>
<accession>A0A3F3Q2X9</accession>
<evidence type="ECO:0000313" key="2">
    <source>
        <dbReference type="EMBL" id="RDH33342.1"/>
    </source>
</evidence>
<keyword evidence="1" id="KW-1133">Transmembrane helix</keyword>
<gene>
    <name evidence="2" type="ORF">BDQ94DRAFT_34752</name>
</gene>
<dbReference type="GeneID" id="38143905"/>